<dbReference type="EMBL" id="ML121545">
    <property type="protein sequence ID" value="RPB23563.1"/>
    <property type="molecule type" value="Genomic_DNA"/>
</dbReference>
<sequence length="257" mass="29528">MNDPPQQNNLRSHGIAYFSERQSYNYGRFLQFITTQNPQIPKDKCSGLYEECLKHFSTSKDARYHTQREFAIQELKREYFFPPMSQRETHLPQQWYSVSPEACPPVRMEPMNKTSPSQPGADLCCGSGGADFTSWPKSNVPFMLPITLKIYEAKSNTTPIETEIDTEVDTEDESFRTTESQFTEQRLSNVESSTLRLEQTVKSLYQEIARLQTELLHLRGRVTSARNSCDRRASRAQHTSLASSRVQKSVKKVTNLV</sequence>
<name>A0A3N4LKV5_9PEZI</name>
<reference evidence="2 3" key="1">
    <citation type="journal article" date="2018" name="Nat. Ecol. Evol.">
        <title>Pezizomycetes genomes reveal the molecular basis of ectomycorrhizal truffle lifestyle.</title>
        <authorList>
            <person name="Murat C."/>
            <person name="Payen T."/>
            <person name="Noel B."/>
            <person name="Kuo A."/>
            <person name="Morin E."/>
            <person name="Chen J."/>
            <person name="Kohler A."/>
            <person name="Krizsan K."/>
            <person name="Balestrini R."/>
            <person name="Da Silva C."/>
            <person name="Montanini B."/>
            <person name="Hainaut M."/>
            <person name="Levati E."/>
            <person name="Barry K.W."/>
            <person name="Belfiori B."/>
            <person name="Cichocki N."/>
            <person name="Clum A."/>
            <person name="Dockter R.B."/>
            <person name="Fauchery L."/>
            <person name="Guy J."/>
            <person name="Iotti M."/>
            <person name="Le Tacon F."/>
            <person name="Lindquist E.A."/>
            <person name="Lipzen A."/>
            <person name="Malagnac F."/>
            <person name="Mello A."/>
            <person name="Molinier V."/>
            <person name="Miyauchi S."/>
            <person name="Poulain J."/>
            <person name="Riccioni C."/>
            <person name="Rubini A."/>
            <person name="Sitrit Y."/>
            <person name="Splivallo R."/>
            <person name="Traeger S."/>
            <person name="Wang M."/>
            <person name="Zifcakova L."/>
            <person name="Wipf D."/>
            <person name="Zambonelli A."/>
            <person name="Paolocci F."/>
            <person name="Nowrousian M."/>
            <person name="Ottonello S."/>
            <person name="Baldrian P."/>
            <person name="Spatafora J.W."/>
            <person name="Henrissat B."/>
            <person name="Nagy L.G."/>
            <person name="Aury J.M."/>
            <person name="Wincker P."/>
            <person name="Grigoriev I.V."/>
            <person name="Bonfante P."/>
            <person name="Martin F.M."/>
        </authorList>
    </citation>
    <scope>NUCLEOTIDE SEQUENCE [LARGE SCALE GENOMIC DNA]</scope>
    <source>
        <strain evidence="2 3">ATCC MYA-4762</strain>
    </source>
</reference>
<keyword evidence="1" id="KW-0175">Coiled coil</keyword>
<organism evidence="2 3">
    <name type="scientific">Terfezia boudieri ATCC MYA-4762</name>
    <dbReference type="NCBI Taxonomy" id="1051890"/>
    <lineage>
        <taxon>Eukaryota</taxon>
        <taxon>Fungi</taxon>
        <taxon>Dikarya</taxon>
        <taxon>Ascomycota</taxon>
        <taxon>Pezizomycotina</taxon>
        <taxon>Pezizomycetes</taxon>
        <taxon>Pezizales</taxon>
        <taxon>Pezizaceae</taxon>
        <taxon>Terfezia</taxon>
    </lineage>
</organism>
<protein>
    <submittedName>
        <fullName evidence="2">Uncharacterized protein</fullName>
    </submittedName>
</protein>
<dbReference type="AlphaFoldDB" id="A0A3N4LKV5"/>
<dbReference type="Proteomes" id="UP000267821">
    <property type="component" value="Unassembled WGS sequence"/>
</dbReference>
<evidence type="ECO:0000313" key="2">
    <source>
        <dbReference type="EMBL" id="RPB23563.1"/>
    </source>
</evidence>
<accession>A0A3N4LKV5</accession>
<dbReference type="OrthoDB" id="10395173at2759"/>
<dbReference type="InParanoid" id="A0A3N4LKV5"/>
<proteinExistence type="predicted"/>
<evidence type="ECO:0000313" key="3">
    <source>
        <dbReference type="Proteomes" id="UP000267821"/>
    </source>
</evidence>
<gene>
    <name evidence="2" type="ORF">L211DRAFT_868489</name>
</gene>
<feature type="coiled-coil region" evidence="1">
    <location>
        <begin position="194"/>
        <end position="221"/>
    </location>
</feature>
<keyword evidence="3" id="KW-1185">Reference proteome</keyword>
<evidence type="ECO:0000256" key="1">
    <source>
        <dbReference type="SAM" id="Coils"/>
    </source>
</evidence>